<dbReference type="EMBL" id="VXIV02000632">
    <property type="protein sequence ID" value="KAF6037038.1"/>
    <property type="molecule type" value="Genomic_DNA"/>
</dbReference>
<dbReference type="Proteomes" id="UP000593567">
    <property type="component" value="Unassembled WGS sequence"/>
</dbReference>
<keyword evidence="9" id="KW-1185">Reference proteome</keyword>
<gene>
    <name evidence="8" type="ORF">EB796_004655</name>
</gene>
<protein>
    <recommendedName>
        <fullName evidence="7">Sulfatase N-terminal domain-containing protein</fullName>
    </recommendedName>
</protein>
<dbReference type="PANTHER" id="PTHR10342:SF274">
    <property type="entry name" value="ARYLSULFATASE B"/>
    <property type="match status" value="1"/>
</dbReference>
<evidence type="ECO:0000256" key="5">
    <source>
        <dbReference type="ARBA" id="ARBA00023180"/>
    </source>
</evidence>
<dbReference type="SUPFAM" id="SSF53649">
    <property type="entry name" value="Alkaline phosphatase-like"/>
    <property type="match status" value="1"/>
</dbReference>
<keyword evidence="5" id="KW-0325">Glycoprotein</keyword>
<dbReference type="PANTHER" id="PTHR10342">
    <property type="entry name" value="ARYLSULFATASE"/>
    <property type="match status" value="1"/>
</dbReference>
<keyword evidence="4" id="KW-0106">Calcium</keyword>
<comment type="cofactor">
    <cofactor evidence="1">
        <name>Ca(2+)</name>
        <dbReference type="ChEBI" id="CHEBI:29108"/>
    </cofactor>
</comment>
<comment type="caution">
    <text evidence="8">The sequence shown here is derived from an EMBL/GenBank/DDBJ whole genome shotgun (WGS) entry which is preliminary data.</text>
</comment>
<feature type="signal peptide" evidence="6">
    <location>
        <begin position="1"/>
        <end position="22"/>
    </location>
</feature>
<dbReference type="InterPro" id="IPR000917">
    <property type="entry name" value="Sulfatase_N"/>
</dbReference>
<dbReference type="Pfam" id="PF00884">
    <property type="entry name" value="Sulfatase"/>
    <property type="match status" value="1"/>
</dbReference>
<organism evidence="8 9">
    <name type="scientific">Bugula neritina</name>
    <name type="common">Brown bryozoan</name>
    <name type="synonym">Sertularia neritina</name>
    <dbReference type="NCBI Taxonomy" id="10212"/>
    <lineage>
        <taxon>Eukaryota</taxon>
        <taxon>Metazoa</taxon>
        <taxon>Spiralia</taxon>
        <taxon>Lophotrochozoa</taxon>
        <taxon>Bryozoa</taxon>
        <taxon>Gymnolaemata</taxon>
        <taxon>Cheilostomatida</taxon>
        <taxon>Flustrina</taxon>
        <taxon>Buguloidea</taxon>
        <taxon>Bugulidae</taxon>
        <taxon>Bugula</taxon>
    </lineage>
</organism>
<dbReference type="CDD" id="cd16029">
    <property type="entry name" value="4-S"/>
    <property type="match status" value="1"/>
</dbReference>
<dbReference type="GO" id="GO:0008484">
    <property type="term" value="F:sulfuric ester hydrolase activity"/>
    <property type="evidence" value="ECO:0007669"/>
    <property type="project" value="InterPro"/>
</dbReference>
<evidence type="ECO:0000256" key="6">
    <source>
        <dbReference type="SAM" id="SignalP"/>
    </source>
</evidence>
<name>A0A7J7KHB0_BUGNE</name>
<evidence type="ECO:0000256" key="1">
    <source>
        <dbReference type="ARBA" id="ARBA00001913"/>
    </source>
</evidence>
<dbReference type="GO" id="GO:0046872">
    <property type="term" value="F:metal ion binding"/>
    <property type="evidence" value="ECO:0007669"/>
    <property type="project" value="UniProtKB-KW"/>
</dbReference>
<dbReference type="OrthoDB" id="103349at2759"/>
<evidence type="ECO:0000313" key="8">
    <source>
        <dbReference type="EMBL" id="KAF6037038.1"/>
    </source>
</evidence>
<feature type="chain" id="PRO_5029569420" description="Sulfatase N-terminal domain-containing protein" evidence="6">
    <location>
        <begin position="23"/>
        <end position="499"/>
    </location>
</feature>
<dbReference type="Gene3D" id="3.40.720.10">
    <property type="entry name" value="Alkaline Phosphatase, subunit A"/>
    <property type="match status" value="1"/>
</dbReference>
<dbReference type="InterPro" id="IPR017850">
    <property type="entry name" value="Alkaline_phosphatase_core_sf"/>
</dbReference>
<keyword evidence="6" id="KW-0732">Signal</keyword>
<dbReference type="InterPro" id="IPR047115">
    <property type="entry name" value="ARSB"/>
</dbReference>
<accession>A0A7J7KHB0</accession>
<evidence type="ECO:0000313" key="9">
    <source>
        <dbReference type="Proteomes" id="UP000593567"/>
    </source>
</evidence>
<comment type="similarity">
    <text evidence="2">Belongs to the sulfatase family.</text>
</comment>
<dbReference type="AlphaFoldDB" id="A0A7J7KHB0"/>
<proteinExistence type="inferred from homology"/>
<evidence type="ECO:0000256" key="4">
    <source>
        <dbReference type="ARBA" id="ARBA00022837"/>
    </source>
</evidence>
<sequence length="499" mass="55970">MTSKIWYKFQLAICLLIGFSRSDNAPPNIVLIVSDDLGYNDVGYHGSPEIKTPNIDKLARDGIRLENYYVQPICTPTRSQLMSGRYQIHTGLQHGVIMPCMRSGLPLTLPTMADRLKSLGYATHITGKWHLGMFREEYTPTKRGFDSFFGYLTGAEEHFSHYMTYYNYTGLDFYDNLKPHNQSYGQYSAHVFTQRAQSIIQSHNKSKPLFLYLPFQNVHDPLEVPSFYENKFANIKSKNRRIFAGMAAAMDEGIGNITDTLKSSGLWNNTLIVFTNDNGAYIQLGGGNNAPLRGGKYTYFEGGVKGVGIVSGPVIKTPGVVNHQLMHVSDWFSTLTHLAGGSPYGTDGFDMWKSITQNVESPRKEIIFNIDPMFPPKGESKSTIFNTSIQAAYRYKDYKILTGAFGYDGWAPEPSLASGGVNPADTMKTPSDKNIYLFNVAEDPEERNDLTDSHPDVVNFMLKRLAQWQKDSVPVFYPQDDENCNPALHGGIWGPWVTS</sequence>
<feature type="domain" description="Sulfatase N-terminal" evidence="7">
    <location>
        <begin position="27"/>
        <end position="340"/>
    </location>
</feature>
<evidence type="ECO:0000256" key="3">
    <source>
        <dbReference type="ARBA" id="ARBA00022723"/>
    </source>
</evidence>
<dbReference type="Gene3D" id="3.30.1120.10">
    <property type="match status" value="1"/>
</dbReference>
<evidence type="ECO:0000259" key="7">
    <source>
        <dbReference type="Pfam" id="PF00884"/>
    </source>
</evidence>
<keyword evidence="3" id="KW-0479">Metal-binding</keyword>
<reference evidence="8" key="1">
    <citation type="submission" date="2020-06" db="EMBL/GenBank/DDBJ databases">
        <title>Draft genome of Bugula neritina, a colonial animal packing powerful symbionts and potential medicines.</title>
        <authorList>
            <person name="Rayko M."/>
        </authorList>
    </citation>
    <scope>NUCLEOTIDE SEQUENCE [LARGE SCALE GENOMIC DNA]</scope>
    <source>
        <strain evidence="8">Kwan_BN1</strain>
    </source>
</reference>
<evidence type="ECO:0000256" key="2">
    <source>
        <dbReference type="ARBA" id="ARBA00008779"/>
    </source>
</evidence>